<name>A0ACD0NVY3_9BASI</name>
<reference evidence="1 2" key="1">
    <citation type="journal article" date="2018" name="Mol. Biol. Evol.">
        <title>Broad Genomic Sampling Reveals a Smut Pathogenic Ancestry of the Fungal Clade Ustilaginomycotina.</title>
        <authorList>
            <person name="Kijpornyongpan T."/>
            <person name="Mondo S.J."/>
            <person name="Barry K."/>
            <person name="Sandor L."/>
            <person name="Lee J."/>
            <person name="Lipzen A."/>
            <person name="Pangilinan J."/>
            <person name="LaButti K."/>
            <person name="Hainaut M."/>
            <person name="Henrissat B."/>
            <person name="Grigoriev I.V."/>
            <person name="Spatafora J.W."/>
            <person name="Aime M.C."/>
        </authorList>
    </citation>
    <scope>NUCLEOTIDE SEQUENCE [LARGE SCALE GENOMIC DNA]</scope>
    <source>
        <strain evidence="1 2">SA 807</strain>
    </source>
</reference>
<dbReference type="EMBL" id="KZ819981">
    <property type="protein sequence ID" value="PWN49998.1"/>
    <property type="molecule type" value="Genomic_DNA"/>
</dbReference>
<accession>A0ACD0NVY3</accession>
<dbReference type="Proteomes" id="UP000245626">
    <property type="component" value="Unassembled WGS sequence"/>
</dbReference>
<sequence>MPDDAARDGKETPRSNPVTSTTAAASITSTSPSHKWARPPARFLVLSLLFHLVYISSVFDIYFTSPVVHPVPRFTLNHTYADPSLSQPFPTAQRLVLIVADGLRADTLFKHHPVSHLPQWAVNDLLNSASQPQSLPNHLSPFPQALSYQKDNQLPLPPSVPEQQTHAFAAPFLRQVATSNGVWGVSHTRVPTESRPGHVAMIAGMYEDVSAVTKGWKLNPIAFDSLLNQSSHSFAFGSPDIVTMFARGAAEDHVDLWTYDEKEEDFTKDATHLDLWVLDRFRDLLSAAKHDPELDTKIRGPGTVFFLHLLGLDTTGHTYRPFSKEYIGNTIVADAIARKVESLIDDFFAGDGKTAYVFTADHGMSSKGNHGDGHPDNTRTPIVAWGAGVRGPRTPALVETTKRETETSRDSYFSGWEMDHVSRQDLDQADITPLMATLVGVPMPANSEGRLRPGILDLTAEHKARAMFVNALQVLEIYRVKHFQRKERMLRFVPFEDLVPSRAVRKQDDHGEREPGSDLVDEIRESIEEEDWDDAILRCEDLIEKALQGARYLQTYDWFLLCSIVTLGYIGSILYGISFILRSYVLPYEILTKLSEPRPLTGLGKALVAPILGVAFAKFAAEDSPVTYYLYTAFAAFFWGRVIDERNLFISAWKTARAGGSNSSLARSVAIRIALAVLGLELIVMGYHQRICWFIGFLLIGLAWPAIFLDADTKARTELITVIWGLICIVCGLLTLTDLDKEESVPILSLSGLAFTLAGLVVIRFPTSFLSPPPSVGGSANGDLHLRHTLRTLKIQLTVIVLSTAITASSSYSLQRKQGLPLVNQISAWLVLGFSLLFPFLYGFKPAIRAVGGGSKVRVQQPHSQRLAIVVFALAPIFILLSIRDEAMFFGCYTLMLLIWSKYEGTLFEERRRSRNLVEPNGKILSKRKLEKEDFRMAIFFLFFLHVGFFGTGNIASISSFYLSPVYRLVPIFSPFLMATLLLVKILTPFLVLNSVFQALCASEPISSLQRSPPTRLDLIDIPLLGPTSAGGLGLQDAYAPVFVACIATDVLALNFLFSVKDQGSWLEIGQTITHFVMANLLQVFMLSFAALSSCIIGKV</sequence>
<gene>
    <name evidence="1" type="ORF">IE53DRAFT_344917</name>
</gene>
<organism evidence="1 2">
    <name type="scientific">Violaceomyces palustris</name>
    <dbReference type="NCBI Taxonomy" id="1673888"/>
    <lineage>
        <taxon>Eukaryota</taxon>
        <taxon>Fungi</taxon>
        <taxon>Dikarya</taxon>
        <taxon>Basidiomycota</taxon>
        <taxon>Ustilaginomycotina</taxon>
        <taxon>Ustilaginomycetes</taxon>
        <taxon>Violaceomycetales</taxon>
        <taxon>Violaceomycetaceae</taxon>
        <taxon>Violaceomyces</taxon>
    </lineage>
</organism>
<proteinExistence type="predicted"/>
<protein>
    <submittedName>
        <fullName evidence="1">Alkaline phosphatase-like protein</fullName>
    </submittedName>
</protein>
<keyword evidence="2" id="KW-1185">Reference proteome</keyword>
<evidence type="ECO:0000313" key="2">
    <source>
        <dbReference type="Proteomes" id="UP000245626"/>
    </source>
</evidence>
<evidence type="ECO:0000313" key="1">
    <source>
        <dbReference type="EMBL" id="PWN49998.1"/>
    </source>
</evidence>